<accession>A0A7J6D7S8</accession>
<organism evidence="1 2">
    <name type="scientific">Onychostoma macrolepis</name>
    <dbReference type="NCBI Taxonomy" id="369639"/>
    <lineage>
        <taxon>Eukaryota</taxon>
        <taxon>Metazoa</taxon>
        <taxon>Chordata</taxon>
        <taxon>Craniata</taxon>
        <taxon>Vertebrata</taxon>
        <taxon>Euteleostomi</taxon>
        <taxon>Actinopterygii</taxon>
        <taxon>Neopterygii</taxon>
        <taxon>Teleostei</taxon>
        <taxon>Ostariophysi</taxon>
        <taxon>Cypriniformes</taxon>
        <taxon>Cyprinidae</taxon>
        <taxon>Acrossocheilinae</taxon>
        <taxon>Onychostoma</taxon>
    </lineage>
</organism>
<dbReference type="AlphaFoldDB" id="A0A7J6D7S8"/>
<protein>
    <submittedName>
        <fullName evidence="1">Uncharacterized protein</fullName>
    </submittedName>
</protein>
<dbReference type="EMBL" id="JAAMOB010000003">
    <property type="protein sequence ID" value="KAF4115310.1"/>
    <property type="molecule type" value="Genomic_DNA"/>
</dbReference>
<reference evidence="1 2" key="1">
    <citation type="submission" date="2020-04" db="EMBL/GenBank/DDBJ databases">
        <title>Chromosome-level genome assembly of a cyprinid fish Onychostoma macrolepis by integration of Nanopore Sequencing, Bionano and Hi-C technology.</title>
        <authorList>
            <person name="Wang D."/>
        </authorList>
    </citation>
    <scope>NUCLEOTIDE SEQUENCE [LARGE SCALE GENOMIC DNA]</scope>
    <source>
        <strain evidence="1">SWU-2019</strain>
        <tissue evidence="1">Muscle</tissue>
    </source>
</reference>
<dbReference type="Proteomes" id="UP000579812">
    <property type="component" value="Unassembled WGS sequence"/>
</dbReference>
<evidence type="ECO:0000313" key="1">
    <source>
        <dbReference type="EMBL" id="KAF4115310.1"/>
    </source>
</evidence>
<keyword evidence="2" id="KW-1185">Reference proteome</keyword>
<name>A0A7J6D7S8_9TELE</name>
<sequence length="125" mass="14250">MQHISIKNCFPKYFLCESSFHLPKREDLTKACNILGVSASGSISDIINRLEELLLYKDVYPNMFVKLKKLEVESTHGMHTWSGVLCITIMVARVRSGSWDAQLSFKHPSTVYIQYVSLLDVLPDI</sequence>
<gene>
    <name evidence="1" type="ORF">G5714_002799</name>
</gene>
<comment type="caution">
    <text evidence="1">The sequence shown here is derived from an EMBL/GenBank/DDBJ whole genome shotgun (WGS) entry which is preliminary data.</text>
</comment>
<proteinExistence type="predicted"/>
<evidence type="ECO:0000313" key="2">
    <source>
        <dbReference type="Proteomes" id="UP000579812"/>
    </source>
</evidence>